<protein>
    <submittedName>
        <fullName evidence="1">Uncharacterized protein</fullName>
    </submittedName>
</protein>
<evidence type="ECO:0000313" key="2">
    <source>
        <dbReference type="Proteomes" id="UP001597525"/>
    </source>
</evidence>
<name>A0ABW6BPV2_9SPHI</name>
<gene>
    <name evidence="1" type="ORF">ACFS7Y_21455</name>
</gene>
<dbReference type="EMBL" id="JBHUPB010000015">
    <property type="protein sequence ID" value="MFD2969971.1"/>
    <property type="molecule type" value="Genomic_DNA"/>
</dbReference>
<proteinExistence type="predicted"/>
<evidence type="ECO:0000313" key="1">
    <source>
        <dbReference type="EMBL" id="MFD2969971.1"/>
    </source>
</evidence>
<dbReference type="Proteomes" id="UP001597525">
    <property type="component" value="Unassembled WGS sequence"/>
</dbReference>
<keyword evidence="2" id="KW-1185">Reference proteome</keyword>
<comment type="caution">
    <text evidence="1">The sequence shown here is derived from an EMBL/GenBank/DDBJ whole genome shotgun (WGS) entry which is preliminary data.</text>
</comment>
<organism evidence="1 2">
    <name type="scientific">Sphingobacterium bambusae</name>
    <dbReference type="NCBI Taxonomy" id="662858"/>
    <lineage>
        <taxon>Bacteria</taxon>
        <taxon>Pseudomonadati</taxon>
        <taxon>Bacteroidota</taxon>
        <taxon>Sphingobacteriia</taxon>
        <taxon>Sphingobacteriales</taxon>
        <taxon>Sphingobacteriaceae</taxon>
        <taxon>Sphingobacterium</taxon>
    </lineage>
</organism>
<sequence>MLNLYCRQLLLFMQAADRDALWLPKRRGSREILQALGAGIGQIFATKTSLLNGAASGCSGLLRQRLYLASSEGADVQYAPSS</sequence>
<dbReference type="RefSeq" id="WP_320183455.1">
    <property type="nucleotide sequence ID" value="NZ_CP138332.1"/>
</dbReference>
<accession>A0ABW6BPV2</accession>
<reference evidence="2" key="1">
    <citation type="journal article" date="2019" name="Int. J. Syst. Evol. Microbiol.">
        <title>The Global Catalogue of Microorganisms (GCM) 10K type strain sequencing project: providing services to taxonomists for standard genome sequencing and annotation.</title>
        <authorList>
            <consortium name="The Broad Institute Genomics Platform"/>
            <consortium name="The Broad Institute Genome Sequencing Center for Infectious Disease"/>
            <person name="Wu L."/>
            <person name="Ma J."/>
        </authorList>
    </citation>
    <scope>NUCLEOTIDE SEQUENCE [LARGE SCALE GENOMIC DNA]</scope>
    <source>
        <strain evidence="2">KCTC 22814</strain>
    </source>
</reference>